<dbReference type="SUPFAM" id="SSF52540">
    <property type="entry name" value="P-loop containing nucleoside triphosphate hydrolases"/>
    <property type="match status" value="1"/>
</dbReference>
<dbReference type="RefSeq" id="WP_285489162.1">
    <property type="nucleotide sequence ID" value="NZ_BSTI01000018.1"/>
</dbReference>
<dbReference type="PANTHER" id="PTHR19848">
    <property type="entry name" value="WD40 REPEAT PROTEIN"/>
    <property type="match status" value="1"/>
</dbReference>
<keyword evidence="1 3" id="KW-0853">WD repeat</keyword>
<feature type="repeat" description="WD" evidence="3">
    <location>
        <begin position="1114"/>
        <end position="1146"/>
    </location>
</feature>
<feature type="domain" description="Novel STAND NTPase 1" evidence="5">
    <location>
        <begin position="83"/>
        <end position="471"/>
    </location>
</feature>
<proteinExistence type="predicted"/>
<dbReference type="SMART" id="SM00320">
    <property type="entry name" value="WD40"/>
    <property type="match status" value="14"/>
</dbReference>
<evidence type="ECO:0000259" key="5">
    <source>
        <dbReference type="Pfam" id="PF20703"/>
    </source>
</evidence>
<keyword evidence="4" id="KW-1133">Transmembrane helix</keyword>
<dbReference type="Gene3D" id="2.130.10.10">
    <property type="entry name" value="YVTN repeat-like/Quinoprotein amine dehydrogenase"/>
    <property type="match status" value="5"/>
</dbReference>
<dbReference type="Proteomes" id="UP001165136">
    <property type="component" value="Unassembled WGS sequence"/>
</dbReference>
<feature type="repeat" description="WD" evidence="3">
    <location>
        <begin position="781"/>
        <end position="822"/>
    </location>
</feature>
<sequence length="1180" mass="130461">MKRRQQLQLLFQVLLIVVATLMGILTNLATNSDDGPYIIRFLRQIALPGIGVLIVAMIVGQVTVYRLERPARPRQQWDRRRPPYPGLDAFTETEAAVFFGRDVQIAELVRRVHQTPQRPADRFIAVVGASGSGKSSLVRAGVLPRLRHRRWNVLGVMTPGPDPLGALARILTEANGNANTAATLRHLRRSPATLGKLVRQAKLRQGNRFRRTLLVIDQLEELLTLTGERERAFVLEALTIALEHDSRLWVLGTVRVEFLRGFLETRQAALFQNPLAIGALGRSQMIQVIERPAALVDMRFSPGLVDVIVDDAGTSDALPLMAYLLQELYFAVGPGQTVAEERYRVLGGVAGALSRQADQVLTELRSSDGADVVLTVLLKFVSIDGQESIRRKVVIDDLTDDERLVVDAFVDARLLVTAADDGTPYVQVAHEALFRQWAPLRQEVEAYAEGLRQRAELERWATDWERSQRSDDYLLTGDRLALAQQWLTALEVRGQASEQVRLFVDRSRRRDLAFLRRVSEGIGKHVLANAERYPELSILLSLAALGECADTPVAQRALMAAMAFSHLRVVLRGHTDTVRNLAWSPDGRFIATASRDGTAGIFDADSGRLLYLLRGHESMVEMVAWSPDSRAVATASRDHTVRVWDATDGTERGTLIGATDVVRGVAWRPNGRHIAGACRDQVVRVWDISSGEIVHTLRGHQNNVLGIGWSPDGERLATASHDQSAIVWDLSTDQPALTLSGHNDFVEGLAWSHDGQRIATSSGDHTIRVWDARTGQQQTLIRGHSDQVWNVAWSPDDTRILSVSTDRTARIFDSVDARPIAVLSGHEDTVWGATWSPNGTRVATSSEDTTARIWDVRPRGVEEVQFTGHNQRVTAALWSPDERRIATASDDGTARIWDARTGYESHAVINDTARLWAVAWSPTDDRIAIGSSDGTIHIVSESQSADLQHGAPVETVAWAPDSARVTSGGHDAVLRIWSVDSSQQLAALSGHQDWILGCSWSPSGRLIASTSDDRTCRIWDIGAGEQVTILRGHDNWVDKASWSPDERYVATCSADWTVRVWEIATGRQLGVLRGHESRIRAVAWSPDGARIATGSDDRTVRVWNADTREEMAIVGVHQDKVTSAAWSRDGRQLLTASVDGTARIWSGEPDIDRLQAAARNRVFRTLTVEERSAHMLPTET</sequence>
<feature type="repeat" description="WD" evidence="3">
    <location>
        <begin position="571"/>
        <end position="612"/>
    </location>
</feature>
<feature type="transmembrane region" description="Helical" evidence="4">
    <location>
        <begin position="7"/>
        <end position="25"/>
    </location>
</feature>
<feature type="repeat" description="WD" evidence="3">
    <location>
        <begin position="739"/>
        <end position="780"/>
    </location>
</feature>
<dbReference type="InterPro" id="IPR027417">
    <property type="entry name" value="P-loop_NTPase"/>
</dbReference>
<dbReference type="Gene3D" id="3.40.50.300">
    <property type="entry name" value="P-loop containing nucleotide triphosphate hydrolases"/>
    <property type="match status" value="1"/>
</dbReference>
<gene>
    <name evidence="6" type="ORF">Atai01_63250</name>
</gene>
<feature type="repeat" description="WD" evidence="3">
    <location>
        <begin position="655"/>
        <end position="696"/>
    </location>
</feature>
<feature type="repeat" description="WD" evidence="3">
    <location>
        <begin position="1030"/>
        <end position="1071"/>
    </location>
</feature>
<evidence type="ECO:0000256" key="2">
    <source>
        <dbReference type="ARBA" id="ARBA00022737"/>
    </source>
</evidence>
<dbReference type="EMBL" id="BSTI01000018">
    <property type="protein sequence ID" value="GLY69706.1"/>
    <property type="molecule type" value="Genomic_DNA"/>
</dbReference>
<feature type="repeat" description="WD" evidence="3">
    <location>
        <begin position="988"/>
        <end position="1029"/>
    </location>
</feature>
<organism evidence="6 7">
    <name type="scientific">Amycolatopsis taiwanensis</name>
    <dbReference type="NCBI Taxonomy" id="342230"/>
    <lineage>
        <taxon>Bacteria</taxon>
        <taxon>Bacillati</taxon>
        <taxon>Actinomycetota</taxon>
        <taxon>Actinomycetes</taxon>
        <taxon>Pseudonocardiales</taxon>
        <taxon>Pseudonocardiaceae</taxon>
        <taxon>Amycolatopsis</taxon>
    </lineage>
</organism>
<feature type="repeat" description="WD" evidence="3">
    <location>
        <begin position="1072"/>
        <end position="1113"/>
    </location>
</feature>
<dbReference type="AlphaFoldDB" id="A0A9W6R645"/>
<feature type="repeat" description="WD" evidence="3">
    <location>
        <begin position="697"/>
        <end position="738"/>
    </location>
</feature>
<evidence type="ECO:0000313" key="7">
    <source>
        <dbReference type="Proteomes" id="UP001165136"/>
    </source>
</evidence>
<feature type="repeat" description="WD" evidence="3">
    <location>
        <begin position="823"/>
        <end position="857"/>
    </location>
</feature>
<comment type="caution">
    <text evidence="6">The sequence shown here is derived from an EMBL/GenBank/DDBJ whole genome shotgun (WGS) entry which is preliminary data.</text>
</comment>
<dbReference type="Pfam" id="PF20703">
    <property type="entry name" value="nSTAND1"/>
    <property type="match status" value="1"/>
</dbReference>
<feature type="repeat" description="WD" evidence="3">
    <location>
        <begin position="866"/>
        <end position="907"/>
    </location>
</feature>
<dbReference type="PANTHER" id="PTHR19848:SF8">
    <property type="entry name" value="F-BOX AND WD REPEAT DOMAIN CONTAINING 7"/>
    <property type="match status" value="1"/>
</dbReference>
<protein>
    <recommendedName>
        <fullName evidence="5">Novel STAND NTPase 1 domain-containing protein</fullName>
    </recommendedName>
</protein>
<dbReference type="InterPro" id="IPR001680">
    <property type="entry name" value="WD40_rpt"/>
</dbReference>
<evidence type="ECO:0000256" key="3">
    <source>
        <dbReference type="PROSITE-ProRule" id="PRU00221"/>
    </source>
</evidence>
<evidence type="ECO:0000313" key="6">
    <source>
        <dbReference type="EMBL" id="GLY69706.1"/>
    </source>
</evidence>
<name>A0A9W6R645_9PSEU</name>
<dbReference type="InterPro" id="IPR049052">
    <property type="entry name" value="nSTAND1"/>
</dbReference>
<accession>A0A9W6R645</accession>
<dbReference type="CDD" id="cd00200">
    <property type="entry name" value="WD40"/>
    <property type="match status" value="2"/>
</dbReference>
<keyword evidence="7" id="KW-1185">Reference proteome</keyword>
<dbReference type="Pfam" id="PF00400">
    <property type="entry name" value="WD40"/>
    <property type="match status" value="14"/>
</dbReference>
<feature type="transmembrane region" description="Helical" evidence="4">
    <location>
        <begin position="45"/>
        <end position="65"/>
    </location>
</feature>
<reference evidence="6" key="1">
    <citation type="submission" date="2023-03" db="EMBL/GenBank/DDBJ databases">
        <title>Amycolatopsis taiwanensis NBRC 103393.</title>
        <authorList>
            <person name="Ichikawa N."/>
            <person name="Sato H."/>
            <person name="Tonouchi N."/>
        </authorList>
    </citation>
    <scope>NUCLEOTIDE SEQUENCE</scope>
    <source>
        <strain evidence="6">NBRC 103393</strain>
    </source>
</reference>
<keyword evidence="4" id="KW-0812">Transmembrane</keyword>
<dbReference type="InterPro" id="IPR015943">
    <property type="entry name" value="WD40/YVTN_repeat-like_dom_sf"/>
</dbReference>
<evidence type="ECO:0000256" key="4">
    <source>
        <dbReference type="SAM" id="Phobius"/>
    </source>
</evidence>
<dbReference type="PROSITE" id="PS50082">
    <property type="entry name" value="WD_REPEATS_2"/>
    <property type="match status" value="13"/>
</dbReference>
<feature type="repeat" description="WD" evidence="3">
    <location>
        <begin position="946"/>
        <end position="987"/>
    </location>
</feature>
<keyword evidence="4" id="KW-0472">Membrane</keyword>
<evidence type="ECO:0000256" key="1">
    <source>
        <dbReference type="ARBA" id="ARBA00022574"/>
    </source>
</evidence>
<feature type="repeat" description="WD" evidence="3">
    <location>
        <begin position="613"/>
        <end position="654"/>
    </location>
</feature>
<keyword evidence="2" id="KW-0677">Repeat</keyword>
<dbReference type="PROSITE" id="PS00678">
    <property type="entry name" value="WD_REPEATS_1"/>
    <property type="match status" value="8"/>
</dbReference>
<dbReference type="SUPFAM" id="SSF50978">
    <property type="entry name" value="WD40 repeat-like"/>
    <property type="match status" value="2"/>
</dbReference>
<dbReference type="InterPro" id="IPR020472">
    <property type="entry name" value="WD40_PAC1"/>
</dbReference>
<dbReference type="PROSITE" id="PS50294">
    <property type="entry name" value="WD_REPEATS_REGION"/>
    <property type="match status" value="13"/>
</dbReference>
<dbReference type="InterPro" id="IPR019775">
    <property type="entry name" value="WD40_repeat_CS"/>
</dbReference>
<dbReference type="PRINTS" id="PR00320">
    <property type="entry name" value="GPROTEINBRPT"/>
</dbReference>
<dbReference type="InterPro" id="IPR036322">
    <property type="entry name" value="WD40_repeat_dom_sf"/>
</dbReference>